<feature type="compositionally biased region" description="Low complexity" evidence="1">
    <location>
        <begin position="367"/>
        <end position="377"/>
    </location>
</feature>
<dbReference type="GeneID" id="64635281"/>
<evidence type="ECO:0008006" key="5">
    <source>
        <dbReference type="Google" id="ProtNLM"/>
    </source>
</evidence>
<reference evidence="3" key="1">
    <citation type="journal article" date="2020" name="New Phytol.">
        <title>Comparative genomics reveals dynamic genome evolution in host specialist ectomycorrhizal fungi.</title>
        <authorList>
            <person name="Lofgren L.A."/>
            <person name="Nguyen N.H."/>
            <person name="Vilgalys R."/>
            <person name="Ruytinx J."/>
            <person name="Liao H.L."/>
            <person name="Branco S."/>
            <person name="Kuo A."/>
            <person name="LaButti K."/>
            <person name="Lipzen A."/>
            <person name="Andreopoulos W."/>
            <person name="Pangilinan J."/>
            <person name="Riley R."/>
            <person name="Hundley H."/>
            <person name="Na H."/>
            <person name="Barry K."/>
            <person name="Grigoriev I.V."/>
            <person name="Stajich J.E."/>
            <person name="Kennedy P.G."/>
        </authorList>
    </citation>
    <scope>NUCLEOTIDE SEQUENCE</scope>
    <source>
        <strain evidence="3">MN1</strain>
    </source>
</reference>
<dbReference type="Proteomes" id="UP000807769">
    <property type="component" value="Unassembled WGS sequence"/>
</dbReference>
<keyword evidence="2" id="KW-0812">Transmembrane</keyword>
<feature type="compositionally biased region" description="Polar residues" evidence="1">
    <location>
        <begin position="357"/>
        <end position="366"/>
    </location>
</feature>
<keyword evidence="2" id="KW-1133">Transmembrane helix</keyword>
<keyword evidence="4" id="KW-1185">Reference proteome</keyword>
<evidence type="ECO:0000256" key="2">
    <source>
        <dbReference type="SAM" id="Phobius"/>
    </source>
</evidence>
<comment type="caution">
    <text evidence="3">The sequence shown here is derived from an EMBL/GenBank/DDBJ whole genome shotgun (WGS) entry which is preliminary data.</text>
</comment>
<gene>
    <name evidence="3" type="ORF">BJ212DRAFT_1487311</name>
</gene>
<feature type="region of interest" description="Disordered" evidence="1">
    <location>
        <begin position="357"/>
        <end position="391"/>
    </location>
</feature>
<protein>
    <recommendedName>
        <fullName evidence="5">REJ domain-containing protein</fullName>
    </recommendedName>
</protein>
<accession>A0A9P7DTE4</accession>
<proteinExistence type="predicted"/>
<dbReference type="OrthoDB" id="3068832at2759"/>
<feature type="transmembrane region" description="Helical" evidence="2">
    <location>
        <begin position="149"/>
        <end position="173"/>
    </location>
</feature>
<feature type="region of interest" description="Disordered" evidence="1">
    <location>
        <begin position="407"/>
        <end position="475"/>
    </location>
</feature>
<name>A0A9P7DTE4_9AGAM</name>
<organism evidence="3 4">
    <name type="scientific">Suillus subaureus</name>
    <dbReference type="NCBI Taxonomy" id="48587"/>
    <lineage>
        <taxon>Eukaryota</taxon>
        <taxon>Fungi</taxon>
        <taxon>Dikarya</taxon>
        <taxon>Basidiomycota</taxon>
        <taxon>Agaricomycotina</taxon>
        <taxon>Agaricomycetes</taxon>
        <taxon>Agaricomycetidae</taxon>
        <taxon>Boletales</taxon>
        <taxon>Suillineae</taxon>
        <taxon>Suillaceae</taxon>
        <taxon>Suillus</taxon>
    </lineage>
</organism>
<sequence length="475" mass="48995">MSNPLTITPPITPTLGGVSTAPPTTPPTTSSTPTSTTTPTSTPSTSTSSSTTPATTSSTTSGSSTTQSTSSTVSSTSSTQTSSSTSTTTTTPTTAATTSTTPSLTASPYTSTSDGVVVTSYAYVTASPTQSSSNDTATSSNSFFSNTGAVAGVFTVVGLIVIAIFIALVTNAIRRRRAQKFDRDVAEAAAEAAASSRSPFDDYTYNGNSGGGGGGAGYPYSDTTHGTFGQAPMGLPTDTYGMSEMTQYDPYAAGAVSLATANVGRARSRQDSETQRAPGIAGVGAGNLAREPSRRTPYHAFAGPGSQPQETPDHTLSGRYRPRGVELLEGAGLAGTGVAAMTAANNGAYINRRPSQYTQQTHGSMRSQGHSQGHSSSENYPMPLQPVYQSPQRNDTQFADAYTGFVNAPSQPLLSPGFPNPHETSPSPPPVQSHSPVGEVEGEDDRDDGPPSQRQSYADDEDYGQHNRVLRVANE</sequence>
<evidence type="ECO:0000256" key="1">
    <source>
        <dbReference type="SAM" id="MobiDB-lite"/>
    </source>
</evidence>
<evidence type="ECO:0000313" key="3">
    <source>
        <dbReference type="EMBL" id="KAG1802509.1"/>
    </source>
</evidence>
<feature type="region of interest" description="Disordered" evidence="1">
    <location>
        <begin position="1"/>
        <end position="111"/>
    </location>
</feature>
<dbReference type="RefSeq" id="XP_041186303.1">
    <property type="nucleotide sequence ID" value="XM_041341265.1"/>
</dbReference>
<evidence type="ECO:0000313" key="4">
    <source>
        <dbReference type="Proteomes" id="UP000807769"/>
    </source>
</evidence>
<feature type="region of interest" description="Disordered" evidence="1">
    <location>
        <begin position="266"/>
        <end position="319"/>
    </location>
</feature>
<keyword evidence="2" id="KW-0472">Membrane</keyword>
<dbReference type="AlphaFoldDB" id="A0A9P7DTE4"/>
<dbReference type="EMBL" id="JABBWG010000077">
    <property type="protein sequence ID" value="KAG1802509.1"/>
    <property type="molecule type" value="Genomic_DNA"/>
</dbReference>